<dbReference type="InterPro" id="IPR005180">
    <property type="entry name" value="DUF302"/>
</dbReference>
<accession>A0A1J5S9Y7</accession>
<sequence length="171" mass="18699">MNLQSATTHRVFSATRVQTILPLPFDETLRRLHTLVRRPRRLRLALLARWSPTRLRLHLERAAGDTGLMILGAVRHDVVVAALGGPPKARMLLIGNPLTALGLMQLHPEAGVYAPLRVMFHGGPGGTTVVTRDAPSSLLDSFDHPHFAAVGRELDRRLDALLARLVPAAAE</sequence>
<dbReference type="CDD" id="cd14797">
    <property type="entry name" value="DUF302"/>
    <property type="match status" value="1"/>
</dbReference>
<dbReference type="EMBL" id="MLJW01000051">
    <property type="protein sequence ID" value="OIR05313.1"/>
    <property type="molecule type" value="Genomic_DNA"/>
</dbReference>
<dbReference type="AlphaFoldDB" id="A0A1J5S9Y7"/>
<evidence type="ECO:0000313" key="2">
    <source>
        <dbReference type="EMBL" id="OIR05313.1"/>
    </source>
</evidence>
<feature type="domain" description="DUF302" evidence="1">
    <location>
        <begin position="87"/>
        <end position="131"/>
    </location>
</feature>
<name>A0A1J5S9Y7_9ZZZZ</name>
<protein>
    <recommendedName>
        <fullName evidence="1">DUF302 domain-containing protein</fullName>
    </recommendedName>
</protein>
<dbReference type="Gene3D" id="3.30.310.70">
    <property type="entry name" value="TT1751-like domain"/>
    <property type="match status" value="1"/>
</dbReference>
<reference evidence="2" key="1">
    <citation type="submission" date="2016-10" db="EMBL/GenBank/DDBJ databases">
        <title>Sequence of Gallionella enrichment culture.</title>
        <authorList>
            <person name="Poehlein A."/>
            <person name="Muehling M."/>
            <person name="Daniel R."/>
        </authorList>
    </citation>
    <scope>NUCLEOTIDE SEQUENCE</scope>
</reference>
<dbReference type="InterPro" id="IPR035923">
    <property type="entry name" value="TT1751-like_sf"/>
</dbReference>
<comment type="caution">
    <text evidence="2">The sequence shown here is derived from an EMBL/GenBank/DDBJ whole genome shotgun (WGS) entry which is preliminary data.</text>
</comment>
<proteinExistence type="predicted"/>
<evidence type="ECO:0000259" key="1">
    <source>
        <dbReference type="Pfam" id="PF03625"/>
    </source>
</evidence>
<organism evidence="2">
    <name type="scientific">mine drainage metagenome</name>
    <dbReference type="NCBI Taxonomy" id="410659"/>
    <lineage>
        <taxon>unclassified sequences</taxon>
        <taxon>metagenomes</taxon>
        <taxon>ecological metagenomes</taxon>
    </lineage>
</organism>
<dbReference type="Pfam" id="PF03625">
    <property type="entry name" value="DUF302"/>
    <property type="match status" value="1"/>
</dbReference>
<gene>
    <name evidence="2" type="ORF">GALL_126250</name>
</gene>
<dbReference type="SUPFAM" id="SSF103247">
    <property type="entry name" value="TT1751-like"/>
    <property type="match status" value="1"/>
</dbReference>